<dbReference type="InterPro" id="IPR024787">
    <property type="entry name" value="EcsC"/>
</dbReference>
<dbReference type="RefSeq" id="WP_142608406.1">
    <property type="nucleotide sequence ID" value="NZ_VDGG01000041.1"/>
</dbReference>
<dbReference type="Proteomes" id="UP000318937">
    <property type="component" value="Unassembled WGS sequence"/>
</dbReference>
<accession>A0A544SVL6</accession>
<keyword evidence="2" id="KW-1185">Reference proteome</keyword>
<dbReference type="Pfam" id="PF12787">
    <property type="entry name" value="EcsC"/>
    <property type="match status" value="1"/>
</dbReference>
<sequence>MVDTEEWLTEELKQVEAWEKDQNDLWFWEKLGRLPFKIIDKWTPSFIQNKIGVLVDELGQYVQTGGSYLSSTSKIPSYFPDLEVHTLEEVNKLSVSKMDGAAQKLTGNRKNLATIQGASTGIGGIFTLSIDIPLLLGLQLKTLQDIAICYGYDPNDKKERLFIIKCLQFVSADIVGKQTILAQLSMFDQQNEEAKREILSELQGWREVMFSYRDQFGWKKLFQMIPIAGLVFGAFINRSAINDIGEAGQMLFRKRRIIESLENHPNNDISPEK</sequence>
<evidence type="ECO:0000313" key="2">
    <source>
        <dbReference type="Proteomes" id="UP000318937"/>
    </source>
</evidence>
<name>A0A544SVL6_9BACI</name>
<reference evidence="1 2" key="1">
    <citation type="submission" date="2019-05" db="EMBL/GenBank/DDBJ databases">
        <title>Psychrobacillus vulpis sp. nov., a new species isolated from feces of a red fox that inhabits in The Tablas de Daimiel Natural Park, Albacete, Spain.</title>
        <authorList>
            <person name="Rodriguez M."/>
            <person name="Reina J.C."/>
            <person name="Bejar V."/>
            <person name="Llamas I."/>
        </authorList>
    </citation>
    <scope>NUCLEOTIDE SEQUENCE [LARGE SCALE GENOMIC DNA]</scope>
    <source>
        <strain evidence="1 2">NHI-2</strain>
    </source>
</reference>
<dbReference type="OrthoDB" id="2737310at2"/>
<organism evidence="1 2">
    <name type="scientific">Psychrobacillus soli</name>
    <dbReference type="NCBI Taxonomy" id="1543965"/>
    <lineage>
        <taxon>Bacteria</taxon>
        <taxon>Bacillati</taxon>
        <taxon>Bacillota</taxon>
        <taxon>Bacilli</taxon>
        <taxon>Bacillales</taxon>
        <taxon>Bacillaceae</taxon>
        <taxon>Psychrobacillus</taxon>
    </lineage>
</organism>
<dbReference type="EMBL" id="VDGG01000041">
    <property type="protein sequence ID" value="TQR09254.1"/>
    <property type="molecule type" value="Genomic_DNA"/>
</dbReference>
<protein>
    <submittedName>
        <fullName evidence="1">EcsC family protein</fullName>
    </submittedName>
</protein>
<gene>
    <name evidence="1" type="ORF">FG383_16055</name>
</gene>
<dbReference type="PANTHER" id="PTHR41260:SF1">
    <property type="entry name" value="PROTEIN ECSC"/>
    <property type="match status" value="1"/>
</dbReference>
<evidence type="ECO:0000313" key="1">
    <source>
        <dbReference type="EMBL" id="TQR09254.1"/>
    </source>
</evidence>
<dbReference type="PANTHER" id="PTHR41260">
    <property type="entry name" value="PROTEIN ECSC"/>
    <property type="match status" value="1"/>
</dbReference>
<proteinExistence type="predicted"/>
<comment type="caution">
    <text evidence="1">The sequence shown here is derived from an EMBL/GenBank/DDBJ whole genome shotgun (WGS) entry which is preliminary data.</text>
</comment>
<dbReference type="AlphaFoldDB" id="A0A544SVL6"/>